<evidence type="ECO:0000256" key="5">
    <source>
        <dbReference type="ARBA" id="ARBA00022692"/>
    </source>
</evidence>
<feature type="transmembrane region" description="Helical" evidence="8">
    <location>
        <begin position="225"/>
        <end position="243"/>
    </location>
</feature>
<evidence type="ECO:0000256" key="4">
    <source>
        <dbReference type="ARBA" id="ARBA00022475"/>
    </source>
</evidence>
<evidence type="ECO:0000313" key="10">
    <source>
        <dbReference type="EMBL" id="TFD86002.1"/>
    </source>
</evidence>
<evidence type="ECO:0000256" key="1">
    <source>
        <dbReference type="ARBA" id="ARBA00004651"/>
    </source>
</evidence>
<evidence type="ECO:0000259" key="9">
    <source>
        <dbReference type="PROSITE" id="PS50928"/>
    </source>
</evidence>
<keyword evidence="5 8" id="KW-0812">Transmembrane</keyword>
<dbReference type="SUPFAM" id="SSF161098">
    <property type="entry name" value="MetI-like"/>
    <property type="match status" value="1"/>
</dbReference>
<dbReference type="AlphaFoldDB" id="A0A4V3IWK9"/>
<dbReference type="InterPro" id="IPR000515">
    <property type="entry name" value="MetI-like"/>
</dbReference>
<dbReference type="GO" id="GO:0055085">
    <property type="term" value="P:transmembrane transport"/>
    <property type="evidence" value="ECO:0007669"/>
    <property type="project" value="InterPro"/>
</dbReference>
<keyword evidence="6 8" id="KW-1133">Transmembrane helix</keyword>
<feature type="transmembrane region" description="Helical" evidence="8">
    <location>
        <begin position="187"/>
        <end position="205"/>
    </location>
</feature>
<proteinExistence type="inferred from homology"/>
<feature type="transmembrane region" description="Helical" evidence="8">
    <location>
        <begin position="128"/>
        <end position="152"/>
    </location>
</feature>
<reference evidence="10 11" key="1">
    <citation type="submission" date="2019-03" db="EMBL/GenBank/DDBJ databases">
        <title>Genomics of glacier-inhabiting Cryobacterium strains.</title>
        <authorList>
            <person name="Liu Q."/>
            <person name="Xin Y.-H."/>
        </authorList>
    </citation>
    <scope>NUCLEOTIDE SEQUENCE [LARGE SCALE GENOMIC DNA]</scope>
    <source>
        <strain evidence="10 11">Sr54</strain>
    </source>
</reference>
<dbReference type="CDD" id="cd06261">
    <property type="entry name" value="TM_PBP2"/>
    <property type="match status" value="1"/>
</dbReference>
<dbReference type="GO" id="GO:0005886">
    <property type="term" value="C:plasma membrane"/>
    <property type="evidence" value="ECO:0007669"/>
    <property type="project" value="UniProtKB-SubCell"/>
</dbReference>
<evidence type="ECO:0000256" key="2">
    <source>
        <dbReference type="ARBA" id="ARBA00007069"/>
    </source>
</evidence>
<evidence type="ECO:0000256" key="8">
    <source>
        <dbReference type="SAM" id="Phobius"/>
    </source>
</evidence>
<comment type="caution">
    <text evidence="10">The sequence shown here is derived from an EMBL/GenBank/DDBJ whole genome shotgun (WGS) entry which is preliminary data.</text>
</comment>
<gene>
    <name evidence="10" type="ORF">E3T51_12665</name>
</gene>
<keyword evidence="3" id="KW-0813">Transport</keyword>
<keyword evidence="7 8" id="KW-0472">Membrane</keyword>
<dbReference type="Gene3D" id="1.10.3720.10">
    <property type="entry name" value="MetI-like"/>
    <property type="match status" value="1"/>
</dbReference>
<organism evidence="10 11">
    <name type="scientific">Cryobacterium serini</name>
    <dbReference type="NCBI Taxonomy" id="1259201"/>
    <lineage>
        <taxon>Bacteria</taxon>
        <taxon>Bacillati</taxon>
        <taxon>Actinomycetota</taxon>
        <taxon>Actinomycetes</taxon>
        <taxon>Micrococcales</taxon>
        <taxon>Microbacteriaceae</taxon>
        <taxon>Cryobacterium</taxon>
    </lineage>
</organism>
<dbReference type="EMBL" id="SOHN01000016">
    <property type="protein sequence ID" value="TFD86002.1"/>
    <property type="molecule type" value="Genomic_DNA"/>
</dbReference>
<keyword evidence="4" id="KW-1003">Cell membrane</keyword>
<dbReference type="Proteomes" id="UP000297626">
    <property type="component" value="Unassembled WGS sequence"/>
</dbReference>
<evidence type="ECO:0000256" key="7">
    <source>
        <dbReference type="ARBA" id="ARBA00023136"/>
    </source>
</evidence>
<evidence type="ECO:0000313" key="11">
    <source>
        <dbReference type="Proteomes" id="UP000297626"/>
    </source>
</evidence>
<evidence type="ECO:0000256" key="6">
    <source>
        <dbReference type="ARBA" id="ARBA00022989"/>
    </source>
</evidence>
<sequence length="314" mass="32797">MTLTVTRSDAPSGTDPVDRAADLVHSLHARPERRVNASFMGLIPFLVFIALFLGVPVFGIVLAAFRVADVNDPGNYVPSLANFVASFRGASWDAMQNSLQISVIAALTGGIIGLALAQAILTTRSKKLTAVVTVLTSVLANSGGVPLAFSFIAAVGNAGIMTGLLSLTELGFTLYSSGGLILMYQYFLIPTMVMVVLPTLAGLRLEWKEAAASVGATSWHFWKKVGLPIATPAILGGFILLFGASFATHASAAALIGGGGVPLITLRIDSGLAGGNLAGQENVAMALGVNMIIVALLVLLVYMPLQKRSLKWFK</sequence>
<dbReference type="PANTHER" id="PTHR42929:SF1">
    <property type="entry name" value="INNER MEMBRANE ABC TRANSPORTER PERMEASE PROTEIN YDCU-RELATED"/>
    <property type="match status" value="1"/>
</dbReference>
<dbReference type="RefSeq" id="WP_134530143.1">
    <property type="nucleotide sequence ID" value="NZ_SOHN01000016.1"/>
</dbReference>
<dbReference type="InterPro" id="IPR035906">
    <property type="entry name" value="MetI-like_sf"/>
</dbReference>
<accession>A0A4V3IWK9</accession>
<feature type="transmembrane region" description="Helical" evidence="8">
    <location>
        <begin position="283"/>
        <end position="305"/>
    </location>
</feature>
<feature type="transmembrane region" description="Helical" evidence="8">
    <location>
        <begin position="39"/>
        <end position="65"/>
    </location>
</feature>
<protein>
    <submittedName>
        <fullName evidence="10">ABC transporter permease subunit</fullName>
    </submittedName>
</protein>
<feature type="domain" description="ABC transmembrane type-1" evidence="9">
    <location>
        <begin position="95"/>
        <end position="302"/>
    </location>
</feature>
<comment type="subcellular location">
    <subcellularLocation>
        <location evidence="1">Cell membrane</location>
        <topology evidence="1">Multi-pass membrane protein</topology>
    </subcellularLocation>
</comment>
<comment type="similarity">
    <text evidence="2">Belongs to the binding-protein-dependent transport system permease family. CysTW subfamily.</text>
</comment>
<name>A0A4V3IWK9_9MICO</name>
<feature type="transmembrane region" description="Helical" evidence="8">
    <location>
        <begin position="101"/>
        <end position="121"/>
    </location>
</feature>
<keyword evidence="11" id="KW-1185">Reference proteome</keyword>
<evidence type="ECO:0000256" key="3">
    <source>
        <dbReference type="ARBA" id="ARBA00022448"/>
    </source>
</evidence>
<dbReference type="PROSITE" id="PS50928">
    <property type="entry name" value="ABC_TM1"/>
    <property type="match status" value="1"/>
</dbReference>
<dbReference type="PANTHER" id="PTHR42929">
    <property type="entry name" value="INNER MEMBRANE ABC TRANSPORTER PERMEASE PROTEIN YDCU-RELATED-RELATED"/>
    <property type="match status" value="1"/>
</dbReference>